<evidence type="ECO:0000256" key="1">
    <source>
        <dbReference type="ARBA" id="ARBA00009437"/>
    </source>
</evidence>
<evidence type="ECO:0000256" key="4">
    <source>
        <dbReference type="ARBA" id="ARBA00023163"/>
    </source>
</evidence>
<keyword evidence="7" id="KW-1185">Reference proteome</keyword>
<evidence type="ECO:0000256" key="3">
    <source>
        <dbReference type="ARBA" id="ARBA00023125"/>
    </source>
</evidence>
<evidence type="ECO:0000259" key="5">
    <source>
        <dbReference type="PROSITE" id="PS50931"/>
    </source>
</evidence>
<comment type="similarity">
    <text evidence="1">Belongs to the LysR transcriptional regulatory family.</text>
</comment>
<reference evidence="6 7" key="1">
    <citation type="submission" date="2017-02" db="EMBL/GenBank/DDBJ databases">
        <title>Pseudoalteromonas ulvae TC14 Genome.</title>
        <authorList>
            <person name="Molmeret M."/>
        </authorList>
    </citation>
    <scope>NUCLEOTIDE SEQUENCE [LARGE SCALE GENOMIC DNA]</scope>
    <source>
        <strain evidence="6">TC14</strain>
    </source>
</reference>
<dbReference type="Pfam" id="PF00126">
    <property type="entry name" value="HTH_1"/>
    <property type="match status" value="1"/>
</dbReference>
<name>A0A2C9ZZK0_PSEDV</name>
<dbReference type="PROSITE" id="PS50931">
    <property type="entry name" value="HTH_LYSR"/>
    <property type="match status" value="1"/>
</dbReference>
<dbReference type="PRINTS" id="PR00039">
    <property type="entry name" value="HTHLYSR"/>
</dbReference>
<accession>A0A2C9ZZK0</accession>
<evidence type="ECO:0000313" key="7">
    <source>
        <dbReference type="Proteomes" id="UP000194841"/>
    </source>
</evidence>
<dbReference type="EMBL" id="MWPV01000007">
    <property type="protein sequence ID" value="OUL56197.1"/>
    <property type="molecule type" value="Genomic_DNA"/>
</dbReference>
<dbReference type="RefSeq" id="WP_086745711.1">
    <property type="nucleotide sequence ID" value="NZ_MWPV01000007.1"/>
</dbReference>
<proteinExistence type="inferred from homology"/>
<evidence type="ECO:0000313" key="6">
    <source>
        <dbReference type="EMBL" id="OUL56197.1"/>
    </source>
</evidence>
<comment type="caution">
    <text evidence="6">The sequence shown here is derived from an EMBL/GenBank/DDBJ whole genome shotgun (WGS) entry which is preliminary data.</text>
</comment>
<dbReference type="AlphaFoldDB" id="A0A2C9ZZK0"/>
<dbReference type="GO" id="GO:0000976">
    <property type="term" value="F:transcription cis-regulatory region binding"/>
    <property type="evidence" value="ECO:0007669"/>
    <property type="project" value="TreeGrafter"/>
</dbReference>
<sequence length="320" mass="35947">MNIRHLTFRLLQVFVDVVQTGSITESARRLHLTQPTVSLQLKRLKEAIGEPLLETQHNKLVVTQAGQELYRICQQTLANFSEFNTFLGALQEGQRGHFSIAMVNTAQYILPRLLGPYSQSHPNVDVTVEIGNREQVLRRFEQGADDVYVFSHPPSLEHAFAGRFLRNPLVLVASANHPLAHKSQVSLDDVMKERFLLREPGSATRMLFESFLQSRGVTLSSSLQMASNEAIRVGVSSGMGLALLSRHVLPTYDNSLVTLPIAGLPLESHWYFIVRNDRHLSYAALGFLRFAEQQLTQCLDPQWVSNDLAQLLDALSDQPH</sequence>
<dbReference type="GO" id="GO:0003700">
    <property type="term" value="F:DNA-binding transcription factor activity"/>
    <property type="evidence" value="ECO:0007669"/>
    <property type="project" value="InterPro"/>
</dbReference>
<dbReference type="PANTHER" id="PTHR30126:SF5">
    <property type="entry name" value="HTH-TYPE TRANSCRIPTIONAL ACTIVATOR CMPR"/>
    <property type="match status" value="1"/>
</dbReference>
<dbReference type="InterPro" id="IPR036388">
    <property type="entry name" value="WH-like_DNA-bd_sf"/>
</dbReference>
<organism evidence="6 7">
    <name type="scientific">Pseudoalteromonas ulvae</name>
    <dbReference type="NCBI Taxonomy" id="107327"/>
    <lineage>
        <taxon>Bacteria</taxon>
        <taxon>Pseudomonadati</taxon>
        <taxon>Pseudomonadota</taxon>
        <taxon>Gammaproteobacteria</taxon>
        <taxon>Alteromonadales</taxon>
        <taxon>Pseudoalteromonadaceae</taxon>
        <taxon>Pseudoalteromonas</taxon>
    </lineage>
</organism>
<dbReference type="Proteomes" id="UP000194841">
    <property type="component" value="Unassembled WGS sequence"/>
</dbReference>
<dbReference type="Gene3D" id="3.40.190.290">
    <property type="match status" value="1"/>
</dbReference>
<dbReference type="PANTHER" id="PTHR30126">
    <property type="entry name" value="HTH-TYPE TRANSCRIPTIONAL REGULATOR"/>
    <property type="match status" value="1"/>
</dbReference>
<dbReference type="SUPFAM" id="SSF46785">
    <property type="entry name" value="Winged helix' DNA-binding domain"/>
    <property type="match status" value="1"/>
</dbReference>
<dbReference type="InterPro" id="IPR000847">
    <property type="entry name" value="LysR_HTH_N"/>
</dbReference>
<gene>
    <name evidence="6" type="ORF">B1199_18975</name>
</gene>
<dbReference type="InterPro" id="IPR005119">
    <property type="entry name" value="LysR_subst-bd"/>
</dbReference>
<dbReference type="SUPFAM" id="SSF53850">
    <property type="entry name" value="Periplasmic binding protein-like II"/>
    <property type="match status" value="1"/>
</dbReference>
<feature type="domain" description="HTH lysR-type" evidence="5">
    <location>
        <begin position="6"/>
        <end position="63"/>
    </location>
</feature>
<dbReference type="InterPro" id="IPR036390">
    <property type="entry name" value="WH_DNA-bd_sf"/>
</dbReference>
<keyword evidence="3" id="KW-0238">DNA-binding</keyword>
<dbReference type="Pfam" id="PF03466">
    <property type="entry name" value="LysR_substrate"/>
    <property type="match status" value="1"/>
</dbReference>
<evidence type="ECO:0000256" key="2">
    <source>
        <dbReference type="ARBA" id="ARBA00023015"/>
    </source>
</evidence>
<protein>
    <submittedName>
        <fullName evidence="6">LysR family transcriptional regulator</fullName>
    </submittedName>
</protein>
<dbReference type="OrthoDB" id="9785745at2"/>
<keyword evidence="2" id="KW-0805">Transcription regulation</keyword>
<dbReference type="Gene3D" id="1.10.10.10">
    <property type="entry name" value="Winged helix-like DNA-binding domain superfamily/Winged helix DNA-binding domain"/>
    <property type="match status" value="1"/>
</dbReference>
<keyword evidence="4" id="KW-0804">Transcription</keyword>